<feature type="transmembrane region" description="Helical" evidence="6">
    <location>
        <begin position="286"/>
        <end position="308"/>
    </location>
</feature>
<keyword evidence="10" id="KW-1185">Reference proteome</keyword>
<gene>
    <name evidence="9" type="ORF">CLV32_3825</name>
</gene>
<dbReference type="Pfam" id="PF12704">
    <property type="entry name" value="MacB_PCD"/>
    <property type="match status" value="2"/>
</dbReference>
<dbReference type="PANTHER" id="PTHR30572">
    <property type="entry name" value="MEMBRANE COMPONENT OF TRANSPORTER-RELATED"/>
    <property type="match status" value="1"/>
</dbReference>
<dbReference type="EMBL" id="SNWM01000005">
    <property type="protein sequence ID" value="TDO20066.1"/>
    <property type="molecule type" value="Genomic_DNA"/>
</dbReference>
<evidence type="ECO:0000256" key="1">
    <source>
        <dbReference type="ARBA" id="ARBA00004651"/>
    </source>
</evidence>
<feature type="transmembrane region" description="Helical" evidence="6">
    <location>
        <begin position="425"/>
        <end position="449"/>
    </location>
</feature>
<evidence type="ECO:0000313" key="10">
    <source>
        <dbReference type="Proteomes" id="UP000295499"/>
    </source>
</evidence>
<dbReference type="GO" id="GO:0022857">
    <property type="term" value="F:transmembrane transporter activity"/>
    <property type="evidence" value="ECO:0007669"/>
    <property type="project" value="TreeGrafter"/>
</dbReference>
<feature type="domain" description="ABC3 transporter permease C-terminal" evidence="7">
    <location>
        <begin position="291"/>
        <end position="407"/>
    </location>
</feature>
<proteinExistence type="predicted"/>
<dbReference type="RefSeq" id="WP_133558336.1">
    <property type="nucleotide sequence ID" value="NZ_SNWM01000005.1"/>
</dbReference>
<feature type="domain" description="MacB-like periplasmic core" evidence="8">
    <location>
        <begin position="20"/>
        <end position="237"/>
    </location>
</feature>
<keyword evidence="4 6" id="KW-1133">Transmembrane helix</keyword>
<feature type="transmembrane region" description="Helical" evidence="6">
    <location>
        <begin position="21"/>
        <end position="41"/>
    </location>
</feature>
<dbReference type="InterPro" id="IPR050250">
    <property type="entry name" value="Macrolide_Exporter_MacB"/>
</dbReference>
<dbReference type="GO" id="GO:0005886">
    <property type="term" value="C:plasma membrane"/>
    <property type="evidence" value="ECO:0007669"/>
    <property type="project" value="UniProtKB-SubCell"/>
</dbReference>
<dbReference type="AlphaFoldDB" id="A0A4R6IEA5"/>
<feature type="transmembrane region" description="Helical" evidence="6">
    <location>
        <begin position="726"/>
        <end position="745"/>
    </location>
</feature>
<organism evidence="9 10">
    <name type="scientific">Pedobacter duraquae</name>
    <dbReference type="NCBI Taxonomy" id="425511"/>
    <lineage>
        <taxon>Bacteria</taxon>
        <taxon>Pseudomonadati</taxon>
        <taxon>Bacteroidota</taxon>
        <taxon>Sphingobacteriia</taxon>
        <taxon>Sphingobacteriales</taxon>
        <taxon>Sphingobacteriaceae</taxon>
        <taxon>Pedobacter</taxon>
    </lineage>
</organism>
<keyword evidence="3 6" id="KW-0812">Transmembrane</keyword>
<feature type="domain" description="MacB-like periplasmic core" evidence="8">
    <location>
        <begin position="437"/>
        <end position="641"/>
    </location>
</feature>
<dbReference type="Pfam" id="PF02687">
    <property type="entry name" value="FtsX"/>
    <property type="match status" value="2"/>
</dbReference>
<evidence type="ECO:0000256" key="6">
    <source>
        <dbReference type="SAM" id="Phobius"/>
    </source>
</evidence>
<evidence type="ECO:0000256" key="2">
    <source>
        <dbReference type="ARBA" id="ARBA00022475"/>
    </source>
</evidence>
<evidence type="ECO:0000256" key="3">
    <source>
        <dbReference type="ARBA" id="ARBA00022692"/>
    </source>
</evidence>
<comment type="caution">
    <text evidence="9">The sequence shown here is derived from an EMBL/GenBank/DDBJ whole genome shotgun (WGS) entry which is preliminary data.</text>
</comment>
<reference evidence="9 10" key="1">
    <citation type="submission" date="2019-03" db="EMBL/GenBank/DDBJ databases">
        <title>Genomic Encyclopedia of Archaeal and Bacterial Type Strains, Phase II (KMG-II): from individual species to whole genera.</title>
        <authorList>
            <person name="Goeker M."/>
        </authorList>
    </citation>
    <scope>NUCLEOTIDE SEQUENCE [LARGE SCALE GENOMIC DNA]</scope>
    <source>
        <strain evidence="9 10">DSM 19034</strain>
    </source>
</reference>
<feature type="transmembrane region" description="Helical" evidence="6">
    <location>
        <begin position="760"/>
        <end position="780"/>
    </location>
</feature>
<evidence type="ECO:0000313" key="9">
    <source>
        <dbReference type="EMBL" id="TDO20066.1"/>
    </source>
</evidence>
<dbReference type="OrthoDB" id="1451596at2"/>
<evidence type="ECO:0000256" key="4">
    <source>
        <dbReference type="ARBA" id="ARBA00022989"/>
    </source>
</evidence>
<keyword evidence="2" id="KW-1003">Cell membrane</keyword>
<name>A0A4R6IEA5_9SPHI</name>
<evidence type="ECO:0000259" key="8">
    <source>
        <dbReference type="Pfam" id="PF12704"/>
    </source>
</evidence>
<feature type="transmembrane region" description="Helical" evidence="6">
    <location>
        <begin position="677"/>
        <end position="699"/>
    </location>
</feature>
<dbReference type="Proteomes" id="UP000295499">
    <property type="component" value="Unassembled WGS sequence"/>
</dbReference>
<dbReference type="InterPro" id="IPR025857">
    <property type="entry name" value="MacB_PCD"/>
</dbReference>
<feature type="transmembrane region" description="Helical" evidence="6">
    <location>
        <begin position="332"/>
        <end position="359"/>
    </location>
</feature>
<dbReference type="PANTHER" id="PTHR30572:SF18">
    <property type="entry name" value="ABC-TYPE MACROLIDE FAMILY EXPORT SYSTEM PERMEASE COMPONENT 2"/>
    <property type="match status" value="1"/>
</dbReference>
<comment type="subcellular location">
    <subcellularLocation>
        <location evidence="1">Cell membrane</location>
        <topology evidence="1">Multi-pass membrane protein</topology>
    </subcellularLocation>
</comment>
<dbReference type="PROSITE" id="PS51257">
    <property type="entry name" value="PROKAR_LIPOPROTEIN"/>
    <property type="match status" value="1"/>
</dbReference>
<dbReference type="InterPro" id="IPR003838">
    <property type="entry name" value="ABC3_permease_C"/>
</dbReference>
<accession>A0A4R6IEA5</accession>
<protein>
    <submittedName>
        <fullName evidence="9">Putative permease</fullName>
    </submittedName>
</protein>
<feature type="domain" description="ABC3 transporter permease C-terminal" evidence="7">
    <location>
        <begin position="677"/>
        <end position="790"/>
    </location>
</feature>
<evidence type="ECO:0000256" key="5">
    <source>
        <dbReference type="ARBA" id="ARBA00023136"/>
    </source>
</evidence>
<feature type="transmembrane region" description="Helical" evidence="6">
    <location>
        <begin position="379"/>
        <end position="404"/>
    </location>
</feature>
<evidence type="ECO:0000259" key="7">
    <source>
        <dbReference type="Pfam" id="PF02687"/>
    </source>
</evidence>
<keyword evidence="5 6" id="KW-0472">Membrane</keyword>
<sequence>MFRLNLKIALRNLWKNKGYTFINIIGLSIGMASCIMIFIFVRHQLSYDQHYAKKDRIFRVTSYFKYADGEEYQNGVPRPLGPAMKNDLGMLEEVAMLQGGGGIVKVMDDAGKLRLKSSEQTFYVEPEFFKIFDYKWLEGNPQQSLSAPNTVALSEEMAEKFFGDWHKAVGKTINYQNKTDLKVTGVFADVPENSSNPIKIAIAYAGYVNKNLKKWGSVSSSSECYVLLKGGADVADLEGPKNAFIKKYYVDQTGARTDHFFQPLTDIHTNDIYGNFARKTTSKSSLAGLVVIGIFLMITACINFINLATAQAVSRSKEVGVRKVMGSMRKQLIFQFLTETFTLTAIALVIACALTEAALPGMESLFKENISFSMLEHPVIIVFMLSMVLIVGFLAGFYPAMIMSGFSPALAIKNKISIGNSGGGYLRKVLVVVQFAITIILITGTLVILKQMKFLREKPLGFNSSAVALVRVPMDSLSVLKYEGLKIRISKIPGVISATFCSAAPSSGDNNTNNFSFGKAEDADFNANTKTGDEDYFKTFGLQFVAGKPLSKSDTIKEYVVNETLLKKLNVTNPEDAIGKLMSVGGGFRGPVVGVVKDFNNMSLKEAISPIIIVSQKTRYENIAVKMDSRQIAEVSKHIEAVWNATYVDYVYSSSFVDDDINAYYESERVMGTLFKVFATVIIFIAFIGLFGLISFVAAQRTREMAIRKVLGATTMELVGMLNSSFLLMVFFANIVAWPVAYIFISKWLSGYTYRISLSIWPFIVAMVLSMTITMITVTLRSYRAARTNPIDALKYE</sequence>